<dbReference type="SUPFAM" id="SSF53335">
    <property type="entry name" value="S-adenosyl-L-methionine-dependent methyltransferases"/>
    <property type="match status" value="1"/>
</dbReference>
<reference evidence="2 3" key="1">
    <citation type="submission" date="2024-01" db="EMBL/GenBank/DDBJ databases">
        <title>The genome of the rayed Mediterranean limpet Patella caerulea (Linnaeus, 1758).</title>
        <authorList>
            <person name="Anh-Thu Weber A."/>
            <person name="Halstead-Nussloch G."/>
        </authorList>
    </citation>
    <scope>NUCLEOTIDE SEQUENCE [LARGE SCALE GENOMIC DNA]</scope>
    <source>
        <strain evidence="2">AATW-2023a</strain>
        <tissue evidence="2">Whole specimen</tissue>
    </source>
</reference>
<dbReference type="InterPro" id="IPR006342">
    <property type="entry name" value="FkbM_mtfrase"/>
</dbReference>
<dbReference type="InterPro" id="IPR029063">
    <property type="entry name" value="SAM-dependent_MTases_sf"/>
</dbReference>
<dbReference type="PANTHER" id="PTHR34203">
    <property type="entry name" value="METHYLTRANSFERASE, FKBM FAMILY PROTEIN"/>
    <property type="match status" value="1"/>
</dbReference>
<dbReference type="Proteomes" id="UP001347796">
    <property type="component" value="Unassembled WGS sequence"/>
</dbReference>
<comment type="caution">
    <text evidence="2">The sequence shown here is derived from an EMBL/GenBank/DDBJ whole genome shotgun (WGS) entry which is preliminary data.</text>
</comment>
<dbReference type="Gene3D" id="3.40.50.150">
    <property type="entry name" value="Vaccinia Virus protein VP39"/>
    <property type="match status" value="1"/>
</dbReference>
<dbReference type="PANTHER" id="PTHR34203:SF15">
    <property type="entry name" value="SLL1173 PROTEIN"/>
    <property type="match status" value="1"/>
</dbReference>
<dbReference type="EMBL" id="JAZGQO010000021">
    <property type="protein sequence ID" value="KAK6166610.1"/>
    <property type="molecule type" value="Genomic_DNA"/>
</dbReference>
<accession>A0AAN8J447</accession>
<sequence length="316" mass="35823">MEITDVGMSKERQIQTTNLTKSNAVTMAIAARKSQTSTVSTIARTTADILRWNSTRWIEWNNFCSGANKFDSASLRTPAGSLNIFIHDIKVDRWVSGEIKKHGVWERDIMNLIHHYLASDKDLNLLDIGSHIGQFSLLAGKMGRMAVAVDPLQENVLRLCKSIQLNNYNSLVKVFYVALSDSRKKVTFIKDPGNIGGTRVHPVNSSTGTSFNPNIIDTVFLDDLLPLIPFKKAFMKMDVESHENSVLKGGNNFFATLDIPYVLMEWFQHVNNPVSAMEIINFMTLHNYKPYLVNTNSNPLRTNDYKKWPTNVLWKK</sequence>
<dbReference type="InterPro" id="IPR052514">
    <property type="entry name" value="SAM-dependent_MTase"/>
</dbReference>
<dbReference type="Pfam" id="PF05050">
    <property type="entry name" value="Methyltransf_21"/>
    <property type="match status" value="1"/>
</dbReference>
<name>A0AAN8J447_PATCE</name>
<feature type="domain" description="Methyltransferase FkbM" evidence="1">
    <location>
        <begin position="127"/>
        <end position="289"/>
    </location>
</feature>
<dbReference type="NCBIfam" id="TIGR01444">
    <property type="entry name" value="fkbM_fam"/>
    <property type="match status" value="1"/>
</dbReference>
<dbReference type="AlphaFoldDB" id="A0AAN8J447"/>
<evidence type="ECO:0000313" key="2">
    <source>
        <dbReference type="EMBL" id="KAK6166610.1"/>
    </source>
</evidence>
<evidence type="ECO:0000313" key="3">
    <source>
        <dbReference type="Proteomes" id="UP001347796"/>
    </source>
</evidence>
<evidence type="ECO:0000259" key="1">
    <source>
        <dbReference type="Pfam" id="PF05050"/>
    </source>
</evidence>
<proteinExistence type="predicted"/>
<organism evidence="2 3">
    <name type="scientific">Patella caerulea</name>
    <name type="common">Rayed Mediterranean limpet</name>
    <dbReference type="NCBI Taxonomy" id="87958"/>
    <lineage>
        <taxon>Eukaryota</taxon>
        <taxon>Metazoa</taxon>
        <taxon>Spiralia</taxon>
        <taxon>Lophotrochozoa</taxon>
        <taxon>Mollusca</taxon>
        <taxon>Gastropoda</taxon>
        <taxon>Patellogastropoda</taxon>
        <taxon>Patelloidea</taxon>
        <taxon>Patellidae</taxon>
        <taxon>Patella</taxon>
    </lineage>
</organism>
<keyword evidence="3" id="KW-1185">Reference proteome</keyword>
<protein>
    <recommendedName>
        <fullName evidence="1">Methyltransferase FkbM domain-containing protein</fullName>
    </recommendedName>
</protein>
<gene>
    <name evidence="2" type="ORF">SNE40_023262</name>
</gene>